<dbReference type="InterPro" id="IPR017972">
    <property type="entry name" value="Cyt_P450_CS"/>
</dbReference>
<dbReference type="AlphaFoldDB" id="A0A917LIL4"/>
<keyword evidence="5 7" id="KW-0408">Iron</keyword>
<dbReference type="PANTHER" id="PTHR46696:SF1">
    <property type="entry name" value="CYTOCHROME P450 YJIB-RELATED"/>
    <property type="match status" value="1"/>
</dbReference>
<dbReference type="InterPro" id="IPR002397">
    <property type="entry name" value="Cyt_P450_B"/>
</dbReference>
<dbReference type="PROSITE" id="PS00086">
    <property type="entry name" value="CYTOCHROME_P450"/>
    <property type="match status" value="1"/>
</dbReference>
<proteinExistence type="inferred from homology"/>
<evidence type="ECO:0000256" key="2">
    <source>
        <dbReference type="ARBA" id="ARBA00022617"/>
    </source>
</evidence>
<evidence type="ECO:0000256" key="3">
    <source>
        <dbReference type="ARBA" id="ARBA00022723"/>
    </source>
</evidence>
<dbReference type="GO" id="GO:0005506">
    <property type="term" value="F:iron ion binding"/>
    <property type="evidence" value="ECO:0007669"/>
    <property type="project" value="InterPro"/>
</dbReference>
<evidence type="ECO:0000313" key="8">
    <source>
        <dbReference type="EMBL" id="GGG28929.1"/>
    </source>
</evidence>
<keyword evidence="9" id="KW-1185">Reference proteome</keyword>
<keyword evidence="4 7" id="KW-0560">Oxidoreductase</keyword>
<dbReference type="InterPro" id="IPR036396">
    <property type="entry name" value="Cyt_P450_sf"/>
</dbReference>
<evidence type="ECO:0000256" key="7">
    <source>
        <dbReference type="RuleBase" id="RU000461"/>
    </source>
</evidence>
<protein>
    <submittedName>
        <fullName evidence="8">Cytochrome P450</fullName>
    </submittedName>
</protein>
<evidence type="ECO:0000256" key="4">
    <source>
        <dbReference type="ARBA" id="ARBA00023002"/>
    </source>
</evidence>
<dbReference type="Proteomes" id="UP000654257">
    <property type="component" value="Unassembled WGS sequence"/>
</dbReference>
<dbReference type="CDD" id="cd11037">
    <property type="entry name" value="CYP199A2-like"/>
    <property type="match status" value="1"/>
</dbReference>
<sequence length="402" mass="44047">MSTSSRAPVSDADPYDLEILADPSTFHRHLRETGPVVYLERYGVYAMGRFDHVSAALTDWQSYQSSAGVGIANFRFEKPIRPPSPLLEADPPRHDAPRLVLSKILGAPAVQQLRASWSIAAESLVDELLSDSTEFDGIDALSNALPLKIFADEIGIPDTGREHLLPLGDFVFNSVGPLDSALMKASAQKVHEAGSVEWTMAHCRRENLTDNGFGAQVWSAADRGDITEQQAPILVRSLLSAGFDTTASGLAAVLYALASHPEQWMRLRDDPTRARTAFDEAIRWDSPVQTFHRTATRDMSIDGTDVPDGAKVLLSLGAANHDPRRWDSPDSYDLTRDPSGHVGFGMGIHRCVGQHVARLEAEVLLTALAARISTISLAGETERHLNNTMRSWRSLPLRVSLR</sequence>
<dbReference type="Gene3D" id="1.10.630.10">
    <property type="entry name" value="Cytochrome P450"/>
    <property type="match status" value="1"/>
</dbReference>
<dbReference type="PRINTS" id="PR00359">
    <property type="entry name" value="BP450"/>
</dbReference>
<dbReference type="GO" id="GO:0020037">
    <property type="term" value="F:heme binding"/>
    <property type="evidence" value="ECO:0007669"/>
    <property type="project" value="InterPro"/>
</dbReference>
<dbReference type="GO" id="GO:0004497">
    <property type="term" value="F:monooxygenase activity"/>
    <property type="evidence" value="ECO:0007669"/>
    <property type="project" value="UniProtKB-KW"/>
</dbReference>
<evidence type="ECO:0000256" key="5">
    <source>
        <dbReference type="ARBA" id="ARBA00023004"/>
    </source>
</evidence>
<dbReference type="RefSeq" id="WP_188547920.1">
    <property type="nucleotide sequence ID" value="NZ_BMCU01000008.1"/>
</dbReference>
<evidence type="ECO:0000256" key="6">
    <source>
        <dbReference type="ARBA" id="ARBA00023033"/>
    </source>
</evidence>
<keyword evidence="3 7" id="KW-0479">Metal-binding</keyword>
<dbReference type="InterPro" id="IPR001128">
    <property type="entry name" value="Cyt_P450"/>
</dbReference>
<comment type="similarity">
    <text evidence="1 7">Belongs to the cytochrome P450 family.</text>
</comment>
<reference evidence="8" key="2">
    <citation type="submission" date="2020-09" db="EMBL/GenBank/DDBJ databases">
        <authorList>
            <person name="Sun Q."/>
            <person name="Sedlacek I."/>
        </authorList>
    </citation>
    <scope>NUCLEOTIDE SEQUENCE</scope>
    <source>
        <strain evidence="8">CCM 7905</strain>
    </source>
</reference>
<evidence type="ECO:0000256" key="1">
    <source>
        <dbReference type="ARBA" id="ARBA00010617"/>
    </source>
</evidence>
<dbReference type="SUPFAM" id="SSF48264">
    <property type="entry name" value="Cytochrome P450"/>
    <property type="match status" value="1"/>
</dbReference>
<comment type="caution">
    <text evidence="8">The sequence shown here is derived from an EMBL/GenBank/DDBJ whole genome shotgun (WGS) entry which is preliminary data.</text>
</comment>
<evidence type="ECO:0000313" key="9">
    <source>
        <dbReference type="Proteomes" id="UP000654257"/>
    </source>
</evidence>
<name>A0A917LIL4_9NOCA</name>
<keyword evidence="2 7" id="KW-0349">Heme</keyword>
<dbReference type="EMBL" id="BMCU01000008">
    <property type="protein sequence ID" value="GGG28929.1"/>
    <property type="molecule type" value="Genomic_DNA"/>
</dbReference>
<dbReference type="GO" id="GO:0016705">
    <property type="term" value="F:oxidoreductase activity, acting on paired donors, with incorporation or reduction of molecular oxygen"/>
    <property type="evidence" value="ECO:0007669"/>
    <property type="project" value="InterPro"/>
</dbReference>
<dbReference type="PANTHER" id="PTHR46696">
    <property type="entry name" value="P450, PUTATIVE (EUROFUNG)-RELATED"/>
    <property type="match status" value="1"/>
</dbReference>
<accession>A0A917LIL4</accession>
<reference evidence="8" key="1">
    <citation type="journal article" date="2014" name="Int. J. Syst. Evol. Microbiol.">
        <title>Complete genome sequence of Corynebacterium casei LMG S-19264T (=DSM 44701T), isolated from a smear-ripened cheese.</title>
        <authorList>
            <consortium name="US DOE Joint Genome Institute (JGI-PGF)"/>
            <person name="Walter F."/>
            <person name="Albersmeier A."/>
            <person name="Kalinowski J."/>
            <person name="Ruckert C."/>
        </authorList>
    </citation>
    <scope>NUCLEOTIDE SEQUENCE</scope>
    <source>
        <strain evidence="8">CCM 7905</strain>
    </source>
</reference>
<dbReference type="PRINTS" id="PR00385">
    <property type="entry name" value="P450"/>
</dbReference>
<keyword evidence="6 7" id="KW-0503">Monooxygenase</keyword>
<gene>
    <name evidence="8" type="ORF">GCM10007304_48510</name>
</gene>
<organism evidence="8 9">
    <name type="scientific">Rhodococcoides trifolii</name>
    <dbReference type="NCBI Taxonomy" id="908250"/>
    <lineage>
        <taxon>Bacteria</taxon>
        <taxon>Bacillati</taxon>
        <taxon>Actinomycetota</taxon>
        <taxon>Actinomycetes</taxon>
        <taxon>Mycobacteriales</taxon>
        <taxon>Nocardiaceae</taxon>
        <taxon>Rhodococcoides</taxon>
    </lineage>
</organism>
<dbReference type="Pfam" id="PF00067">
    <property type="entry name" value="p450"/>
    <property type="match status" value="1"/>
</dbReference>